<dbReference type="GO" id="GO:0043165">
    <property type="term" value="P:Gram-negative-bacterium-type cell outer membrane assembly"/>
    <property type="evidence" value="ECO:0007669"/>
    <property type="project" value="InterPro"/>
</dbReference>
<dbReference type="RefSeq" id="WP_198685680.1">
    <property type="nucleotide sequence ID" value="NZ_JAEIJD010000004.1"/>
</dbReference>
<dbReference type="Pfam" id="PF04390">
    <property type="entry name" value="LptE"/>
    <property type="match status" value="1"/>
</dbReference>
<gene>
    <name evidence="2" type="ORF">JAO82_07125</name>
</gene>
<dbReference type="PROSITE" id="PS51257">
    <property type="entry name" value="PROKAR_LIPOPROTEIN"/>
    <property type="match status" value="1"/>
</dbReference>
<comment type="caution">
    <text evidence="2">The sequence shown here is derived from an EMBL/GenBank/DDBJ whole genome shotgun (WGS) entry which is preliminary data.</text>
</comment>
<keyword evidence="1" id="KW-0732">Signal</keyword>
<feature type="chain" id="PRO_5036680294" description="LPS-assembly lipoprotein" evidence="1">
    <location>
        <begin position="18"/>
        <end position="177"/>
    </location>
</feature>
<organism evidence="2 3">
    <name type="scientific">Pontibaca salina</name>
    <dbReference type="NCBI Taxonomy" id="2795731"/>
    <lineage>
        <taxon>Bacteria</taxon>
        <taxon>Pseudomonadati</taxon>
        <taxon>Pseudomonadota</taxon>
        <taxon>Alphaproteobacteria</taxon>
        <taxon>Rhodobacterales</taxon>
        <taxon>Roseobacteraceae</taxon>
        <taxon>Pontibaca</taxon>
    </lineage>
</organism>
<sequence length="177" mass="18910">MSSFDRRTFLLMPLALAACGFTPVYGPGGTGTALHGKIRVDAPDNQDSYYLVRNLEERFGPTTAPEYDLSFTVRTSEQGQAITAAGDITRYSIVGTVDFTLRRAADEAIIASGQVKNFAGYSATGLAVPIDPDDPSQGSLNASTVQTLAAERDARERLMVMLADQIATRVLATADLT</sequence>
<dbReference type="Gene3D" id="3.30.160.150">
    <property type="entry name" value="Lipoprotein like domain"/>
    <property type="match status" value="1"/>
</dbReference>
<evidence type="ECO:0008006" key="4">
    <source>
        <dbReference type="Google" id="ProtNLM"/>
    </source>
</evidence>
<dbReference type="GO" id="GO:0019867">
    <property type="term" value="C:outer membrane"/>
    <property type="evidence" value="ECO:0007669"/>
    <property type="project" value="InterPro"/>
</dbReference>
<accession>A0A934HSC5</accession>
<dbReference type="InterPro" id="IPR007485">
    <property type="entry name" value="LPS_assembly_LptE"/>
</dbReference>
<proteinExistence type="predicted"/>
<evidence type="ECO:0000313" key="2">
    <source>
        <dbReference type="EMBL" id="MBI6629655.1"/>
    </source>
</evidence>
<dbReference type="Proteomes" id="UP000613255">
    <property type="component" value="Unassembled WGS sequence"/>
</dbReference>
<evidence type="ECO:0000313" key="3">
    <source>
        <dbReference type="Proteomes" id="UP000613255"/>
    </source>
</evidence>
<keyword evidence="3" id="KW-1185">Reference proteome</keyword>
<evidence type="ECO:0000256" key="1">
    <source>
        <dbReference type="SAM" id="SignalP"/>
    </source>
</evidence>
<name>A0A934HSC5_9RHOB</name>
<dbReference type="AlphaFoldDB" id="A0A934HSC5"/>
<reference evidence="2" key="1">
    <citation type="submission" date="2020-12" db="EMBL/GenBank/DDBJ databases">
        <title>Pontibaca salina gen. nov., sp. nov., isolated from marine sediment.</title>
        <authorList>
            <person name="Bo J."/>
            <person name="Wang S."/>
            <person name="Song X."/>
            <person name="Du Z."/>
        </authorList>
    </citation>
    <scope>NUCLEOTIDE SEQUENCE</scope>
    <source>
        <strain evidence="2">S1109L</strain>
    </source>
</reference>
<feature type="signal peptide" evidence="1">
    <location>
        <begin position="1"/>
        <end position="17"/>
    </location>
</feature>
<dbReference type="EMBL" id="JAEIJD010000004">
    <property type="protein sequence ID" value="MBI6629655.1"/>
    <property type="molecule type" value="Genomic_DNA"/>
</dbReference>
<protein>
    <recommendedName>
        <fullName evidence="4">LPS-assembly lipoprotein</fullName>
    </recommendedName>
</protein>